<dbReference type="Proteomes" id="UP000450917">
    <property type="component" value="Unassembled WGS sequence"/>
</dbReference>
<organism evidence="1 2">
    <name type="scientific">Paenibacillus validus</name>
    <dbReference type="NCBI Taxonomy" id="44253"/>
    <lineage>
        <taxon>Bacteria</taxon>
        <taxon>Bacillati</taxon>
        <taxon>Bacillota</taxon>
        <taxon>Bacilli</taxon>
        <taxon>Bacillales</taxon>
        <taxon>Paenibacillaceae</taxon>
        <taxon>Paenibacillus</taxon>
    </lineage>
</organism>
<dbReference type="RefSeq" id="WP_155614563.1">
    <property type="nucleotide sequence ID" value="NZ_WNZX01000006.1"/>
</dbReference>
<proteinExistence type="predicted"/>
<name>A0A7X2Z9R4_9BACL</name>
<dbReference type="AlphaFoldDB" id="A0A7X2Z9R4"/>
<reference evidence="1 2" key="1">
    <citation type="submission" date="2019-11" db="EMBL/GenBank/DDBJ databases">
        <title>Draft genome sequences of five Paenibacillus species of dairy origin.</title>
        <authorList>
            <person name="Olajide A.M."/>
            <person name="Chen S."/>
            <person name="Lapointe G."/>
        </authorList>
    </citation>
    <scope>NUCLEOTIDE SEQUENCE [LARGE SCALE GENOMIC DNA]</scope>
    <source>
        <strain evidence="1 2">2CS3</strain>
    </source>
</reference>
<evidence type="ECO:0000313" key="2">
    <source>
        <dbReference type="Proteomes" id="UP000450917"/>
    </source>
</evidence>
<accession>A0A7X2Z9R4</accession>
<dbReference type="EMBL" id="WNZX01000006">
    <property type="protein sequence ID" value="MUG70963.1"/>
    <property type="molecule type" value="Genomic_DNA"/>
</dbReference>
<gene>
    <name evidence="1" type="ORF">GNP93_09750</name>
</gene>
<comment type="caution">
    <text evidence="1">The sequence shown here is derived from an EMBL/GenBank/DDBJ whole genome shotgun (WGS) entry which is preliminary data.</text>
</comment>
<protein>
    <submittedName>
        <fullName evidence="1">Uncharacterized protein</fullName>
    </submittedName>
</protein>
<keyword evidence="2" id="KW-1185">Reference proteome</keyword>
<evidence type="ECO:0000313" key="1">
    <source>
        <dbReference type="EMBL" id="MUG70963.1"/>
    </source>
</evidence>
<sequence>MRINLIDCQEIPKRIENKLHDIEKQIRGIINSIQQIQITNLGTDHIIFRFEQNADYDILDSHEHTQLLCFSMKFSQLPQLEKIEVTKNNGEYQLANLDHIRHVINDHRSVISNKKDPIYYNTIHAFCRKKLMNRDPSKGLVVRVFDVQDNEITETYIKYLDESCKSIRYIIDKSDFDYLYNGILQHAEPRHTERYRVDYTSGELNYLFIKHAILLGCFKRIMFPHYLLIKELRLPTLGYL</sequence>